<organism evidence="2 3">
    <name type="scientific">Pristionchus mayeri</name>
    <dbReference type="NCBI Taxonomy" id="1317129"/>
    <lineage>
        <taxon>Eukaryota</taxon>
        <taxon>Metazoa</taxon>
        <taxon>Ecdysozoa</taxon>
        <taxon>Nematoda</taxon>
        <taxon>Chromadorea</taxon>
        <taxon>Rhabditida</taxon>
        <taxon>Rhabditina</taxon>
        <taxon>Diplogasteromorpha</taxon>
        <taxon>Diplogasteroidea</taxon>
        <taxon>Neodiplogasteridae</taxon>
        <taxon>Pristionchus</taxon>
    </lineage>
</organism>
<protein>
    <submittedName>
        <fullName evidence="2">Uncharacterized protein</fullName>
    </submittedName>
</protein>
<name>A0AAN5IAN1_9BILA</name>
<evidence type="ECO:0000256" key="1">
    <source>
        <dbReference type="SAM" id="MobiDB-lite"/>
    </source>
</evidence>
<sequence>PNSGSSESYAQQLNQQSDTPTDEEIPRRCAMITRSATREAALKSNANVADIDGSPIAFPIGAHFRPSLGIISTIYASIFLTRRTALTSRILHRYD</sequence>
<dbReference type="Proteomes" id="UP001328107">
    <property type="component" value="Unassembled WGS sequence"/>
</dbReference>
<feature type="compositionally biased region" description="Polar residues" evidence="1">
    <location>
        <begin position="1"/>
        <end position="19"/>
    </location>
</feature>
<accession>A0AAN5IAN1</accession>
<keyword evidence="3" id="KW-1185">Reference proteome</keyword>
<proteinExistence type="predicted"/>
<feature type="non-terminal residue" evidence="2">
    <location>
        <position position="95"/>
    </location>
</feature>
<feature type="region of interest" description="Disordered" evidence="1">
    <location>
        <begin position="1"/>
        <end position="26"/>
    </location>
</feature>
<gene>
    <name evidence="2" type="ORF">PMAYCL1PPCAC_27435</name>
</gene>
<dbReference type="EMBL" id="BTRK01000006">
    <property type="protein sequence ID" value="GMR57240.1"/>
    <property type="molecule type" value="Genomic_DNA"/>
</dbReference>
<evidence type="ECO:0000313" key="2">
    <source>
        <dbReference type="EMBL" id="GMR57240.1"/>
    </source>
</evidence>
<dbReference type="AlphaFoldDB" id="A0AAN5IAN1"/>
<reference evidence="3" key="1">
    <citation type="submission" date="2022-10" db="EMBL/GenBank/DDBJ databases">
        <title>Genome assembly of Pristionchus species.</title>
        <authorList>
            <person name="Yoshida K."/>
            <person name="Sommer R.J."/>
        </authorList>
    </citation>
    <scope>NUCLEOTIDE SEQUENCE [LARGE SCALE GENOMIC DNA]</scope>
    <source>
        <strain evidence="3">RS5460</strain>
    </source>
</reference>
<comment type="caution">
    <text evidence="2">The sequence shown here is derived from an EMBL/GenBank/DDBJ whole genome shotgun (WGS) entry which is preliminary data.</text>
</comment>
<evidence type="ECO:0000313" key="3">
    <source>
        <dbReference type="Proteomes" id="UP001328107"/>
    </source>
</evidence>
<feature type="non-terminal residue" evidence="2">
    <location>
        <position position="1"/>
    </location>
</feature>